<feature type="transmembrane region" description="Helical" evidence="1">
    <location>
        <begin position="228"/>
        <end position="246"/>
    </location>
</feature>
<organism evidence="2 3">
    <name type="scientific">Plasmodium vivax Mauritania I</name>
    <dbReference type="NCBI Taxonomy" id="1035515"/>
    <lineage>
        <taxon>Eukaryota</taxon>
        <taxon>Sar</taxon>
        <taxon>Alveolata</taxon>
        <taxon>Apicomplexa</taxon>
        <taxon>Aconoidasida</taxon>
        <taxon>Haemosporida</taxon>
        <taxon>Plasmodiidae</taxon>
        <taxon>Plasmodium</taxon>
        <taxon>Plasmodium (Plasmodium)</taxon>
    </lineage>
</organism>
<proteinExistence type="predicted"/>
<name>A0A0J9T574_PLAVI</name>
<evidence type="ECO:0008006" key="4">
    <source>
        <dbReference type="Google" id="ProtNLM"/>
    </source>
</evidence>
<keyword evidence="1" id="KW-0812">Transmembrane</keyword>
<dbReference type="AlphaFoldDB" id="A0A0J9T574"/>
<gene>
    <name evidence="2" type="ORF">PVMG_05732</name>
</gene>
<dbReference type="EMBL" id="KQ235106">
    <property type="protein sequence ID" value="KMZ90585.1"/>
    <property type="molecule type" value="Genomic_DNA"/>
</dbReference>
<sequence length="275" mass="32930">MLFIMNLMTKKELINIFLFILLTWIYKHYADEDIFGRTCDKEWKHDICLFLVSKRLLSNHEQVYELNDTIHPTKIRNKGNDYKLMNDKISYPIYNRMKRGTTNYLEVYKKKYKKRYRKKNRLAKLDCYCERKIFDIIGKVETLAENMHNNRKSLKRVIYKRLCLPLFLISLIPFCGLIYPLFFNAIFGGTMCYSDCTEHASGKSHHNRYPKSNISKAEWNEIEILNKVIIFSLIIIVLLILIYLLIKVIKYEKLKSGKGKMNIKEYCHFCKDIFI</sequence>
<dbReference type="InterPro" id="IPR022139">
    <property type="entry name" value="Fam-L/Fam-M-like_plasmodium"/>
</dbReference>
<dbReference type="Pfam" id="PF12420">
    <property type="entry name" value="DUF3671"/>
    <property type="match status" value="1"/>
</dbReference>
<evidence type="ECO:0000313" key="2">
    <source>
        <dbReference type="EMBL" id="KMZ90585.1"/>
    </source>
</evidence>
<feature type="transmembrane region" description="Helical" evidence="1">
    <location>
        <begin position="162"/>
        <end position="182"/>
    </location>
</feature>
<evidence type="ECO:0000256" key="1">
    <source>
        <dbReference type="SAM" id="Phobius"/>
    </source>
</evidence>
<evidence type="ECO:0000313" key="3">
    <source>
        <dbReference type="Proteomes" id="UP000053776"/>
    </source>
</evidence>
<keyword evidence="1" id="KW-0472">Membrane</keyword>
<protein>
    <recommendedName>
        <fullName evidence="4">Variable surface protein</fullName>
    </recommendedName>
</protein>
<dbReference type="OrthoDB" id="10297497at2759"/>
<accession>A0A0J9T574</accession>
<dbReference type="Proteomes" id="UP000053776">
    <property type="component" value="Unassembled WGS sequence"/>
</dbReference>
<reference evidence="2 3" key="1">
    <citation type="submission" date="2011-08" db="EMBL/GenBank/DDBJ databases">
        <title>The Genome Sequence of Plasmodium vivax Mauritania I.</title>
        <authorList>
            <consortium name="The Broad Institute Genome Sequencing Platform"/>
            <consortium name="The Broad Institute Genome Sequencing Center for Infectious Disease"/>
            <person name="Neafsey D."/>
            <person name="Carlton J."/>
            <person name="Barnwell J."/>
            <person name="Collins W."/>
            <person name="Escalante A."/>
            <person name="Mullikin J."/>
            <person name="Saul A."/>
            <person name="Guigo R."/>
            <person name="Camara F."/>
            <person name="Young S.K."/>
            <person name="Zeng Q."/>
            <person name="Gargeya S."/>
            <person name="Fitzgerald M."/>
            <person name="Haas B."/>
            <person name="Abouelleil A."/>
            <person name="Alvarado L."/>
            <person name="Arachchi H.M."/>
            <person name="Berlin A."/>
            <person name="Brown A."/>
            <person name="Chapman S.B."/>
            <person name="Chen Z."/>
            <person name="Dunbar C."/>
            <person name="Freedman E."/>
            <person name="Gearin G."/>
            <person name="Gellesch M."/>
            <person name="Goldberg J."/>
            <person name="Griggs A."/>
            <person name="Gujja S."/>
            <person name="Heiman D."/>
            <person name="Howarth C."/>
            <person name="Larson L."/>
            <person name="Lui A."/>
            <person name="MacDonald P.J.P."/>
            <person name="Montmayeur A."/>
            <person name="Murphy C."/>
            <person name="Neiman D."/>
            <person name="Pearson M."/>
            <person name="Priest M."/>
            <person name="Roberts A."/>
            <person name="Saif S."/>
            <person name="Shea T."/>
            <person name="Shenoy N."/>
            <person name="Sisk P."/>
            <person name="Stolte C."/>
            <person name="Sykes S."/>
            <person name="Wortman J."/>
            <person name="Nusbaum C."/>
            <person name="Birren B."/>
        </authorList>
    </citation>
    <scope>NUCLEOTIDE SEQUENCE [LARGE SCALE GENOMIC DNA]</scope>
    <source>
        <strain evidence="2 3">Mauritania I</strain>
    </source>
</reference>
<keyword evidence="1" id="KW-1133">Transmembrane helix</keyword>